<dbReference type="SMART" id="SM00342">
    <property type="entry name" value="HTH_ARAC"/>
    <property type="match status" value="1"/>
</dbReference>
<proteinExistence type="predicted"/>
<keyword evidence="3" id="KW-0804">Transcription</keyword>
<dbReference type="SUPFAM" id="SSF46689">
    <property type="entry name" value="Homeodomain-like"/>
    <property type="match status" value="1"/>
</dbReference>
<dbReference type="InterPro" id="IPR018060">
    <property type="entry name" value="HTH_AraC"/>
</dbReference>
<dbReference type="InterPro" id="IPR018062">
    <property type="entry name" value="HTH_AraC-typ_CS"/>
</dbReference>
<gene>
    <name evidence="5" type="ORF">WG926_15430</name>
</gene>
<keyword evidence="2" id="KW-0238">DNA-binding</keyword>
<dbReference type="EMBL" id="JBBKTW010000005">
    <property type="protein sequence ID" value="MEN2989707.1"/>
    <property type="molecule type" value="Genomic_DNA"/>
</dbReference>
<dbReference type="PRINTS" id="PR00032">
    <property type="entry name" value="HTHARAC"/>
</dbReference>
<evidence type="ECO:0000256" key="1">
    <source>
        <dbReference type="ARBA" id="ARBA00023015"/>
    </source>
</evidence>
<reference evidence="5 6" key="1">
    <citation type="submission" date="2024-03" db="EMBL/GenBank/DDBJ databases">
        <title>High-quality draft genome sequencing of Tistrella sp. BH-R2-4.</title>
        <authorList>
            <person name="Dong C."/>
        </authorList>
    </citation>
    <scope>NUCLEOTIDE SEQUENCE [LARGE SCALE GENOMIC DNA]</scope>
    <source>
        <strain evidence="5 6">BH-R2-4</strain>
    </source>
</reference>
<dbReference type="InterPro" id="IPR020449">
    <property type="entry name" value="Tscrpt_reg_AraC-type_HTH"/>
</dbReference>
<dbReference type="PANTHER" id="PTHR47894">
    <property type="entry name" value="HTH-TYPE TRANSCRIPTIONAL REGULATOR GADX"/>
    <property type="match status" value="1"/>
</dbReference>
<dbReference type="PROSITE" id="PS00041">
    <property type="entry name" value="HTH_ARAC_FAMILY_1"/>
    <property type="match status" value="1"/>
</dbReference>
<dbReference type="InterPro" id="IPR009057">
    <property type="entry name" value="Homeodomain-like_sf"/>
</dbReference>
<dbReference type="Gene3D" id="1.10.10.60">
    <property type="entry name" value="Homeodomain-like"/>
    <property type="match status" value="1"/>
</dbReference>
<sequence>MKVGLIQSIRLPSQSIQIMAGMLTEHGIDPVALVSEAGLARDILHDPWGTLNGYQELAFQRLFWRATQQIPGIGFLTGLRYSLLAYGPLGLAVLVSRDVTEGLCTFAAMQGLGYALFEYDIVTQDDIAVAFVANDDYVPAGLMEFLHERLLGSALTFFRDMRQESLPVRLIESRLDRPRGWMGLEDRWQAEIVYRAPRSCFHFADGAGALPLPLANPSLAENYRRLCQNMLDTSPTHAGIVKSVYQLLMQSRGAFPSALEAAQALNVSERSLHRKLAETGTSYRQALDNVRLRRARELLDTTDLPMSEISDRLGFAEMASFSRFFRRVAGVPPSNYRKNGLRIVAASS</sequence>
<evidence type="ECO:0000313" key="6">
    <source>
        <dbReference type="Proteomes" id="UP001413721"/>
    </source>
</evidence>
<evidence type="ECO:0000313" key="5">
    <source>
        <dbReference type="EMBL" id="MEN2989707.1"/>
    </source>
</evidence>
<dbReference type="PROSITE" id="PS01124">
    <property type="entry name" value="HTH_ARAC_FAMILY_2"/>
    <property type="match status" value="1"/>
</dbReference>
<name>A0ABU9YLL9_9PROT</name>
<keyword evidence="1" id="KW-0805">Transcription regulation</keyword>
<feature type="domain" description="HTH araC/xylS-type" evidence="4">
    <location>
        <begin position="242"/>
        <end position="339"/>
    </location>
</feature>
<protein>
    <submittedName>
        <fullName evidence="5">Helix-turn-helix domain-containing protein</fullName>
    </submittedName>
</protein>
<keyword evidence="6" id="KW-1185">Reference proteome</keyword>
<organism evidence="5 6">
    <name type="scientific">Tistrella arctica</name>
    <dbReference type="NCBI Taxonomy" id="3133430"/>
    <lineage>
        <taxon>Bacteria</taxon>
        <taxon>Pseudomonadati</taxon>
        <taxon>Pseudomonadota</taxon>
        <taxon>Alphaproteobacteria</taxon>
        <taxon>Geminicoccales</taxon>
        <taxon>Geminicoccaceae</taxon>
        <taxon>Tistrella</taxon>
    </lineage>
</organism>
<dbReference type="RefSeq" id="WP_345937697.1">
    <property type="nucleotide sequence ID" value="NZ_JBBKTW010000005.1"/>
</dbReference>
<dbReference type="Pfam" id="PF12833">
    <property type="entry name" value="HTH_18"/>
    <property type="match status" value="1"/>
</dbReference>
<comment type="caution">
    <text evidence="5">The sequence shown here is derived from an EMBL/GenBank/DDBJ whole genome shotgun (WGS) entry which is preliminary data.</text>
</comment>
<dbReference type="Proteomes" id="UP001413721">
    <property type="component" value="Unassembled WGS sequence"/>
</dbReference>
<evidence type="ECO:0000256" key="2">
    <source>
        <dbReference type="ARBA" id="ARBA00023125"/>
    </source>
</evidence>
<dbReference type="PANTHER" id="PTHR47894:SF1">
    <property type="entry name" value="HTH-TYPE TRANSCRIPTIONAL REGULATOR VQSM"/>
    <property type="match status" value="1"/>
</dbReference>
<accession>A0ABU9YLL9</accession>
<evidence type="ECO:0000256" key="3">
    <source>
        <dbReference type="ARBA" id="ARBA00023163"/>
    </source>
</evidence>
<dbReference type="Pfam" id="PF12625">
    <property type="entry name" value="Arabinose_bd"/>
    <property type="match status" value="1"/>
</dbReference>
<evidence type="ECO:0000259" key="4">
    <source>
        <dbReference type="PROSITE" id="PS01124"/>
    </source>
</evidence>
<dbReference type="InterPro" id="IPR032687">
    <property type="entry name" value="AraC-type_N"/>
</dbReference>